<reference evidence="3" key="1">
    <citation type="journal article" date="2016" name="Nat. Genet.">
        <title>A high-quality carrot genome assembly provides new insights into carotenoid accumulation and asterid genome evolution.</title>
        <authorList>
            <person name="Iorizzo M."/>
            <person name="Ellison S."/>
            <person name="Senalik D."/>
            <person name="Zeng P."/>
            <person name="Satapoomin P."/>
            <person name="Huang J."/>
            <person name="Bowman M."/>
            <person name="Iovene M."/>
            <person name="Sanseverino W."/>
            <person name="Cavagnaro P."/>
            <person name="Yildiz M."/>
            <person name="Macko-Podgorni A."/>
            <person name="Moranska E."/>
            <person name="Grzebelus E."/>
            <person name="Grzebelus D."/>
            <person name="Ashrafi H."/>
            <person name="Zheng Z."/>
            <person name="Cheng S."/>
            <person name="Spooner D."/>
            <person name="Van Deynze A."/>
            <person name="Simon P."/>
        </authorList>
    </citation>
    <scope>NUCLEOTIDE SEQUENCE</scope>
    <source>
        <tissue evidence="3">Leaf</tissue>
    </source>
</reference>
<keyword evidence="2" id="KW-0732">Signal</keyword>
<reference evidence="3" key="2">
    <citation type="submission" date="2022-03" db="EMBL/GenBank/DDBJ databases">
        <title>Draft title - Genomic analysis of global carrot germplasm unveils the trajectory of domestication and the origin of high carotenoid orange carrot.</title>
        <authorList>
            <person name="Iorizzo M."/>
            <person name="Ellison S."/>
            <person name="Senalik D."/>
            <person name="Macko-Podgorni A."/>
            <person name="Grzebelus D."/>
            <person name="Bostan H."/>
            <person name="Rolling W."/>
            <person name="Curaba J."/>
            <person name="Simon P."/>
        </authorList>
    </citation>
    <scope>NUCLEOTIDE SEQUENCE</scope>
    <source>
        <tissue evidence="3">Leaf</tissue>
    </source>
</reference>
<protein>
    <submittedName>
        <fullName evidence="3">Uncharacterized protein</fullName>
    </submittedName>
</protein>
<dbReference type="Gramene" id="KZN08994">
    <property type="protein sequence ID" value="KZN08994"/>
    <property type="gene ID" value="DCAR_001650"/>
</dbReference>
<dbReference type="PANTHER" id="PTHR34663">
    <property type="entry name" value="OS06G0637400 PROTEIN"/>
    <property type="match status" value="1"/>
</dbReference>
<dbReference type="GO" id="GO:0045087">
    <property type="term" value="P:innate immune response"/>
    <property type="evidence" value="ECO:0007669"/>
    <property type="project" value="InterPro"/>
</dbReference>
<evidence type="ECO:0000313" key="4">
    <source>
        <dbReference type="Proteomes" id="UP000077755"/>
    </source>
</evidence>
<accession>A0A166GI68</accession>
<organism evidence="3 4">
    <name type="scientific">Daucus carota subsp. sativus</name>
    <name type="common">Carrot</name>
    <dbReference type="NCBI Taxonomy" id="79200"/>
    <lineage>
        <taxon>Eukaryota</taxon>
        <taxon>Viridiplantae</taxon>
        <taxon>Streptophyta</taxon>
        <taxon>Embryophyta</taxon>
        <taxon>Tracheophyta</taxon>
        <taxon>Spermatophyta</taxon>
        <taxon>Magnoliopsida</taxon>
        <taxon>eudicotyledons</taxon>
        <taxon>Gunneridae</taxon>
        <taxon>Pentapetalae</taxon>
        <taxon>asterids</taxon>
        <taxon>campanulids</taxon>
        <taxon>Apiales</taxon>
        <taxon>Apiaceae</taxon>
        <taxon>Apioideae</taxon>
        <taxon>Scandiceae</taxon>
        <taxon>Daucinae</taxon>
        <taxon>Daucus</taxon>
        <taxon>Daucus sect. Daucus</taxon>
    </lineage>
</organism>
<evidence type="ECO:0000256" key="1">
    <source>
        <dbReference type="SAM" id="MobiDB-lite"/>
    </source>
</evidence>
<dbReference type="GO" id="GO:0050793">
    <property type="term" value="P:regulation of developmental process"/>
    <property type="evidence" value="ECO:0007669"/>
    <property type="project" value="InterPro"/>
</dbReference>
<evidence type="ECO:0000256" key="2">
    <source>
        <dbReference type="SAM" id="SignalP"/>
    </source>
</evidence>
<dbReference type="PANTHER" id="PTHR34663:SF9">
    <property type="entry name" value="OS06G0637400 PROTEIN"/>
    <property type="match status" value="1"/>
</dbReference>
<keyword evidence="4" id="KW-1185">Reference proteome</keyword>
<feature type="chain" id="PRO_5043904446" evidence="2">
    <location>
        <begin position="25"/>
        <end position="86"/>
    </location>
</feature>
<dbReference type="EMBL" id="CP093343">
    <property type="protein sequence ID" value="WOG82443.1"/>
    <property type="molecule type" value="Genomic_DNA"/>
</dbReference>
<gene>
    <name evidence="3" type="ORF">DCAR_0101607</name>
</gene>
<dbReference type="AlphaFoldDB" id="A0A166GI68"/>
<proteinExistence type="predicted"/>
<dbReference type="InterPro" id="IPR044700">
    <property type="entry name" value="PIP2/PIPL1"/>
</dbReference>
<sequence length="86" mass="8924">MASIRVILFINFLLLISLLSSTKSSSRPLAETFSAKAVQLAPSKSSAIGASEQSGPSPRGVGHRKHKRLPTVGSMDQSGPSPGVGH</sequence>
<feature type="region of interest" description="Disordered" evidence="1">
    <location>
        <begin position="42"/>
        <end position="86"/>
    </location>
</feature>
<evidence type="ECO:0000313" key="3">
    <source>
        <dbReference type="EMBL" id="WOG82443.1"/>
    </source>
</evidence>
<feature type="signal peptide" evidence="2">
    <location>
        <begin position="1"/>
        <end position="24"/>
    </location>
</feature>
<name>A0A166GI68_DAUCS</name>
<feature type="compositionally biased region" description="Polar residues" evidence="1">
    <location>
        <begin position="42"/>
        <end position="56"/>
    </location>
</feature>
<dbReference type="Proteomes" id="UP000077755">
    <property type="component" value="Chromosome 1"/>
</dbReference>